<dbReference type="GO" id="GO:0005634">
    <property type="term" value="C:nucleus"/>
    <property type="evidence" value="ECO:0007669"/>
    <property type="project" value="UniProtKB-SubCell"/>
</dbReference>
<keyword evidence="7" id="KW-0539">Nucleus</keyword>
<organism evidence="9 10">
    <name type="scientific">Photinus pyralis</name>
    <name type="common">Common eastern firefly</name>
    <name type="synonym">Lampyris pyralis</name>
    <dbReference type="NCBI Taxonomy" id="7054"/>
    <lineage>
        <taxon>Eukaryota</taxon>
        <taxon>Metazoa</taxon>
        <taxon>Ecdysozoa</taxon>
        <taxon>Arthropoda</taxon>
        <taxon>Hexapoda</taxon>
        <taxon>Insecta</taxon>
        <taxon>Pterygota</taxon>
        <taxon>Neoptera</taxon>
        <taxon>Endopterygota</taxon>
        <taxon>Coleoptera</taxon>
        <taxon>Polyphaga</taxon>
        <taxon>Elateriformia</taxon>
        <taxon>Elateroidea</taxon>
        <taxon>Lampyridae</taxon>
        <taxon>Lampyrinae</taxon>
        <taxon>Photinus</taxon>
    </lineage>
</organism>
<dbReference type="GO" id="GO:0046872">
    <property type="term" value="F:metal ion binding"/>
    <property type="evidence" value="ECO:0007669"/>
    <property type="project" value="UniProtKB-KW"/>
</dbReference>
<evidence type="ECO:0000259" key="8">
    <source>
        <dbReference type="Pfam" id="PF13359"/>
    </source>
</evidence>
<gene>
    <name evidence="9" type="ORF">PPYR_02123</name>
</gene>
<evidence type="ECO:0000256" key="2">
    <source>
        <dbReference type="ARBA" id="ARBA00004123"/>
    </source>
</evidence>
<name>A0A5N4B6H8_PHOPY</name>
<evidence type="ECO:0000256" key="3">
    <source>
        <dbReference type="ARBA" id="ARBA00006958"/>
    </source>
</evidence>
<accession>A0A5N4B6H8</accession>
<sequence length="338" mass="38888">MLFDDLCASGSKFLNYFRMSKPSFDELLGHIKDDITVPETPLNKSIPAEEKLALTLRYFATGTSMTDLHFQYRISQPTISVIVRQVCKAIWNRMRQICFPTLTEEYWLKTAAEFYEKTNFPHCLGAIDGKHIRVVKPEKSGSLYFNYKNYFSLILLAMCDASYKFIFIDVGAYGKSSDSTVFKESVFFKTLTGNKMNIPPPQQSFTGLPETMPLCSSGTKHLAFQRTYSDLMQEKCSTARRNIECSFGILANKWRIFHRPLNVHLSLCEDIVKVCCLLHNFVRERDGFKIEDTLTVEGLFDLDASREQPTKKATKLRDKFADYFMSENGAVSWQMNRI</sequence>
<dbReference type="GO" id="GO:0016787">
    <property type="term" value="F:hydrolase activity"/>
    <property type="evidence" value="ECO:0007669"/>
    <property type="project" value="UniProtKB-KW"/>
</dbReference>
<evidence type="ECO:0000313" key="9">
    <source>
        <dbReference type="EMBL" id="KAB0805153.1"/>
    </source>
</evidence>
<dbReference type="InterPro" id="IPR027806">
    <property type="entry name" value="HARBI1_dom"/>
</dbReference>
<keyword evidence="6" id="KW-0378">Hydrolase</keyword>
<dbReference type="PANTHER" id="PTHR22930">
    <property type="match status" value="1"/>
</dbReference>
<dbReference type="Proteomes" id="UP000327044">
    <property type="component" value="Unassembled WGS sequence"/>
</dbReference>
<dbReference type="PANTHER" id="PTHR22930:SF269">
    <property type="entry name" value="NUCLEASE HARBI1-LIKE PROTEIN"/>
    <property type="match status" value="1"/>
</dbReference>
<keyword evidence="10" id="KW-1185">Reference proteome</keyword>
<dbReference type="AlphaFoldDB" id="A0A5N4B6H8"/>
<reference evidence="9 10" key="1">
    <citation type="journal article" date="2018" name="Elife">
        <title>Firefly genomes illuminate parallel origins of bioluminescence in beetles.</title>
        <authorList>
            <person name="Fallon T.R."/>
            <person name="Lower S.E."/>
            <person name="Chang C.H."/>
            <person name="Bessho-Uehara M."/>
            <person name="Martin G.J."/>
            <person name="Bewick A.J."/>
            <person name="Behringer M."/>
            <person name="Debat H.J."/>
            <person name="Wong I."/>
            <person name="Day J.C."/>
            <person name="Suvorov A."/>
            <person name="Silva C.J."/>
            <person name="Stanger-Hall K.F."/>
            <person name="Hall D.W."/>
            <person name="Schmitz R.J."/>
            <person name="Nelson D.R."/>
            <person name="Lewis S.M."/>
            <person name="Shigenobu S."/>
            <person name="Bybee S.M."/>
            <person name="Larracuente A.M."/>
            <person name="Oba Y."/>
            <person name="Weng J.K."/>
        </authorList>
    </citation>
    <scope>NUCLEOTIDE SEQUENCE [LARGE SCALE GENOMIC DNA]</scope>
    <source>
        <strain evidence="9">1611_PpyrPB1</strain>
        <tissue evidence="9">Whole body</tissue>
    </source>
</reference>
<evidence type="ECO:0000256" key="1">
    <source>
        <dbReference type="ARBA" id="ARBA00001968"/>
    </source>
</evidence>
<dbReference type="GO" id="GO:0004518">
    <property type="term" value="F:nuclease activity"/>
    <property type="evidence" value="ECO:0007669"/>
    <property type="project" value="UniProtKB-KW"/>
</dbReference>
<evidence type="ECO:0000256" key="7">
    <source>
        <dbReference type="ARBA" id="ARBA00023242"/>
    </source>
</evidence>
<dbReference type="InParanoid" id="A0A5N4B6H8"/>
<comment type="subcellular location">
    <subcellularLocation>
        <location evidence="2">Nucleus</location>
    </subcellularLocation>
</comment>
<proteinExistence type="inferred from homology"/>
<evidence type="ECO:0000256" key="5">
    <source>
        <dbReference type="ARBA" id="ARBA00022723"/>
    </source>
</evidence>
<comment type="caution">
    <text evidence="9">The sequence shown here is derived from an EMBL/GenBank/DDBJ whole genome shotgun (WGS) entry which is preliminary data.</text>
</comment>
<dbReference type="InterPro" id="IPR045249">
    <property type="entry name" value="HARBI1-like"/>
</dbReference>
<dbReference type="Pfam" id="PF13359">
    <property type="entry name" value="DDE_Tnp_4"/>
    <property type="match status" value="1"/>
</dbReference>
<keyword evidence="4" id="KW-0540">Nuclease</keyword>
<comment type="similarity">
    <text evidence="3">Belongs to the HARBI1 family.</text>
</comment>
<comment type="cofactor">
    <cofactor evidence="1">
        <name>a divalent metal cation</name>
        <dbReference type="ChEBI" id="CHEBI:60240"/>
    </cofactor>
</comment>
<evidence type="ECO:0000256" key="4">
    <source>
        <dbReference type="ARBA" id="ARBA00022722"/>
    </source>
</evidence>
<evidence type="ECO:0000256" key="6">
    <source>
        <dbReference type="ARBA" id="ARBA00022801"/>
    </source>
</evidence>
<dbReference type="EMBL" id="VVIM01000001">
    <property type="protein sequence ID" value="KAB0805153.1"/>
    <property type="molecule type" value="Genomic_DNA"/>
</dbReference>
<keyword evidence="5" id="KW-0479">Metal-binding</keyword>
<evidence type="ECO:0000313" key="10">
    <source>
        <dbReference type="Proteomes" id="UP000327044"/>
    </source>
</evidence>
<feature type="domain" description="DDE Tnp4" evidence="8">
    <location>
        <begin position="127"/>
        <end position="280"/>
    </location>
</feature>
<protein>
    <recommendedName>
        <fullName evidence="8">DDE Tnp4 domain-containing protein</fullName>
    </recommendedName>
</protein>